<organism evidence="11 12">
    <name type="scientific">Mycolicibacterium aichiense</name>
    <dbReference type="NCBI Taxonomy" id="1799"/>
    <lineage>
        <taxon>Bacteria</taxon>
        <taxon>Bacillati</taxon>
        <taxon>Actinomycetota</taxon>
        <taxon>Actinomycetes</taxon>
        <taxon>Mycobacteriales</taxon>
        <taxon>Mycobacteriaceae</taxon>
        <taxon>Mycolicibacterium</taxon>
    </lineage>
</organism>
<evidence type="ECO:0000256" key="9">
    <source>
        <dbReference type="RuleBase" id="RU003942"/>
    </source>
</evidence>
<sequence length="130" mass="13168">MAWMVLIGSAVLEAVWATALGASDNLTDPRAVAVFVVALVLSMLGLAWATKSIAIGTAYAIWTGLGAALTVGFAIVTGDETVTIAKGVCLAGIIVAVVGLKVLPGHSGTGRGLVGVTRPTAGVHRRHDQH</sequence>
<keyword evidence="12" id="KW-1185">Reference proteome</keyword>
<proteinExistence type="inferred from homology"/>
<evidence type="ECO:0000313" key="11">
    <source>
        <dbReference type="EMBL" id="BBX05236.1"/>
    </source>
</evidence>
<comment type="subcellular location">
    <subcellularLocation>
        <location evidence="1 9">Cell membrane</location>
        <topology evidence="1 9">Multi-pass membrane protein</topology>
    </subcellularLocation>
</comment>
<keyword evidence="6 10" id="KW-1133">Transmembrane helix</keyword>
<evidence type="ECO:0000256" key="8">
    <source>
        <dbReference type="ARBA" id="ARBA00023251"/>
    </source>
</evidence>
<dbReference type="GO" id="GO:0005886">
    <property type="term" value="C:plasma membrane"/>
    <property type="evidence" value="ECO:0007669"/>
    <property type="project" value="UniProtKB-SubCell"/>
</dbReference>
<dbReference type="SUPFAM" id="SSF103481">
    <property type="entry name" value="Multidrug resistance efflux transporter EmrE"/>
    <property type="match status" value="1"/>
</dbReference>
<name>A0AAD1MA30_9MYCO</name>
<evidence type="ECO:0000256" key="4">
    <source>
        <dbReference type="ARBA" id="ARBA00022475"/>
    </source>
</evidence>
<comment type="similarity">
    <text evidence="2">Belongs to the drug/metabolite transporter (DMT) superfamily. Small multidrug resistance (SMR) (TC 2.A.7.1) family. Mmr subfamily.</text>
</comment>
<keyword evidence="5 9" id="KW-0812">Transmembrane</keyword>
<keyword evidence="8" id="KW-0046">Antibiotic resistance</keyword>
<evidence type="ECO:0000256" key="7">
    <source>
        <dbReference type="ARBA" id="ARBA00023136"/>
    </source>
</evidence>
<feature type="transmembrane region" description="Helical" evidence="10">
    <location>
        <begin position="31"/>
        <end position="49"/>
    </location>
</feature>
<dbReference type="Proteomes" id="UP000467327">
    <property type="component" value="Chromosome"/>
</dbReference>
<dbReference type="Gene3D" id="1.10.3730.20">
    <property type="match status" value="1"/>
</dbReference>
<feature type="transmembrane region" description="Helical" evidence="10">
    <location>
        <begin position="56"/>
        <end position="76"/>
    </location>
</feature>
<evidence type="ECO:0000256" key="5">
    <source>
        <dbReference type="ARBA" id="ARBA00022692"/>
    </source>
</evidence>
<evidence type="ECO:0000256" key="10">
    <source>
        <dbReference type="SAM" id="Phobius"/>
    </source>
</evidence>
<dbReference type="KEGG" id="maic:MAIC_00390"/>
<dbReference type="InterPro" id="IPR037185">
    <property type="entry name" value="EmrE-like"/>
</dbReference>
<feature type="transmembrane region" description="Helical" evidence="10">
    <location>
        <begin position="82"/>
        <end position="103"/>
    </location>
</feature>
<dbReference type="EMBL" id="AP022561">
    <property type="protein sequence ID" value="BBX05236.1"/>
    <property type="molecule type" value="Genomic_DNA"/>
</dbReference>
<dbReference type="GO" id="GO:0046677">
    <property type="term" value="P:response to antibiotic"/>
    <property type="evidence" value="ECO:0007669"/>
    <property type="project" value="UniProtKB-KW"/>
</dbReference>
<keyword evidence="7 10" id="KW-0472">Membrane</keyword>
<dbReference type="GO" id="GO:0022857">
    <property type="term" value="F:transmembrane transporter activity"/>
    <property type="evidence" value="ECO:0007669"/>
    <property type="project" value="InterPro"/>
</dbReference>
<keyword evidence="3" id="KW-0813">Transport</keyword>
<protein>
    <submittedName>
        <fullName evidence="11">QacE family quaternary ammonium compound efflux SMR transporter</fullName>
    </submittedName>
</protein>
<dbReference type="AlphaFoldDB" id="A0AAD1MA30"/>
<evidence type="ECO:0000313" key="12">
    <source>
        <dbReference type="Proteomes" id="UP000467327"/>
    </source>
</evidence>
<reference evidence="11 12" key="1">
    <citation type="journal article" date="2019" name="Emerg. Microbes Infect.">
        <title>Comprehensive subspecies identification of 175 nontuberculous mycobacteria species based on 7547 genomic profiles.</title>
        <authorList>
            <person name="Matsumoto Y."/>
            <person name="Kinjo T."/>
            <person name="Motooka D."/>
            <person name="Nabeya D."/>
            <person name="Jung N."/>
            <person name="Uechi K."/>
            <person name="Horii T."/>
            <person name="Iida T."/>
            <person name="Fujita J."/>
            <person name="Nakamura S."/>
        </authorList>
    </citation>
    <scope>NUCLEOTIDE SEQUENCE [LARGE SCALE GENOMIC DNA]</scope>
    <source>
        <strain evidence="11 12">JCM 6376</strain>
    </source>
</reference>
<evidence type="ECO:0000256" key="1">
    <source>
        <dbReference type="ARBA" id="ARBA00004651"/>
    </source>
</evidence>
<dbReference type="InterPro" id="IPR000390">
    <property type="entry name" value="Small_drug/metabolite_transptr"/>
</dbReference>
<accession>A0AAD1MA30</accession>
<dbReference type="Pfam" id="PF00893">
    <property type="entry name" value="Multi_Drug_Res"/>
    <property type="match status" value="1"/>
</dbReference>
<evidence type="ECO:0000256" key="3">
    <source>
        <dbReference type="ARBA" id="ARBA00022448"/>
    </source>
</evidence>
<gene>
    <name evidence="11" type="ORF">MAIC_00390</name>
</gene>
<dbReference type="InterPro" id="IPR045324">
    <property type="entry name" value="Small_multidrug_res"/>
</dbReference>
<dbReference type="PANTHER" id="PTHR30561">
    <property type="entry name" value="SMR FAMILY PROTON-DEPENDENT DRUG EFFLUX TRANSPORTER SUGE"/>
    <property type="match status" value="1"/>
</dbReference>
<dbReference type="RefSeq" id="WP_115317882.1">
    <property type="nucleotide sequence ID" value="NZ_AP022561.1"/>
</dbReference>
<dbReference type="PANTHER" id="PTHR30561:SF0">
    <property type="entry name" value="GUANIDINIUM EXPORTER"/>
    <property type="match status" value="1"/>
</dbReference>
<evidence type="ECO:0000256" key="2">
    <source>
        <dbReference type="ARBA" id="ARBA00007822"/>
    </source>
</evidence>
<keyword evidence="4" id="KW-1003">Cell membrane</keyword>
<evidence type="ECO:0000256" key="6">
    <source>
        <dbReference type="ARBA" id="ARBA00022989"/>
    </source>
</evidence>